<feature type="region of interest" description="Disordered" evidence="1">
    <location>
        <begin position="140"/>
        <end position="188"/>
    </location>
</feature>
<dbReference type="WBParaSite" id="ACRNAN_Path_203.g741.t1">
    <property type="protein sequence ID" value="ACRNAN_Path_203.g741.t1"/>
    <property type="gene ID" value="ACRNAN_Path_203.g741"/>
</dbReference>
<accession>A0A914C3N0</accession>
<dbReference type="Proteomes" id="UP000887540">
    <property type="component" value="Unplaced"/>
</dbReference>
<protein>
    <submittedName>
        <fullName evidence="3">Uncharacterized protein</fullName>
    </submittedName>
</protein>
<evidence type="ECO:0000256" key="1">
    <source>
        <dbReference type="SAM" id="MobiDB-lite"/>
    </source>
</evidence>
<proteinExistence type="predicted"/>
<feature type="compositionally biased region" description="Low complexity" evidence="1">
    <location>
        <begin position="158"/>
        <end position="169"/>
    </location>
</feature>
<organism evidence="2 3">
    <name type="scientific">Acrobeloides nanus</name>
    <dbReference type="NCBI Taxonomy" id="290746"/>
    <lineage>
        <taxon>Eukaryota</taxon>
        <taxon>Metazoa</taxon>
        <taxon>Ecdysozoa</taxon>
        <taxon>Nematoda</taxon>
        <taxon>Chromadorea</taxon>
        <taxon>Rhabditida</taxon>
        <taxon>Tylenchina</taxon>
        <taxon>Cephalobomorpha</taxon>
        <taxon>Cephaloboidea</taxon>
        <taxon>Cephalobidae</taxon>
        <taxon>Acrobeloides</taxon>
    </lineage>
</organism>
<evidence type="ECO:0000313" key="2">
    <source>
        <dbReference type="Proteomes" id="UP000887540"/>
    </source>
</evidence>
<name>A0A914C3N0_9BILA</name>
<reference evidence="3" key="1">
    <citation type="submission" date="2022-11" db="UniProtKB">
        <authorList>
            <consortium name="WormBaseParasite"/>
        </authorList>
    </citation>
    <scope>IDENTIFICATION</scope>
</reference>
<evidence type="ECO:0000313" key="3">
    <source>
        <dbReference type="WBParaSite" id="ACRNAN_Path_203.g741.t1"/>
    </source>
</evidence>
<keyword evidence="2" id="KW-1185">Reference proteome</keyword>
<sequence length="188" mass="21316">MLFAEQTGNIEDAAQLQAEIDDLDLRTGEVDRKRTERIQSIAWINQKNRERMKDAFLVQAAQRTTSEIEKVDDPFTRKSGKMKVSAGSANKGKDEAILDANKMHKSASTPNFGMPVKKEVKVEQDLRYAHDVDIEIDLNLPYTTPATNPQAKLEFPESSRTSTQPTTNTKPKKTLTLEDWKRRKGLIQ</sequence>
<dbReference type="AlphaFoldDB" id="A0A914C3N0"/>
<feature type="compositionally biased region" description="Polar residues" evidence="1">
    <location>
        <begin position="141"/>
        <end position="150"/>
    </location>
</feature>